<evidence type="ECO:0000313" key="1">
    <source>
        <dbReference type="EMBL" id="MCI25599.1"/>
    </source>
</evidence>
<reference evidence="1 2" key="1">
    <citation type="journal article" date="2018" name="Front. Plant Sci.">
        <title>Red Clover (Trifolium pratense) and Zigzag Clover (T. medium) - A Picture of Genomic Similarities and Differences.</title>
        <authorList>
            <person name="Dluhosova J."/>
            <person name="Istvanek J."/>
            <person name="Nedelnik J."/>
            <person name="Repkova J."/>
        </authorList>
    </citation>
    <scope>NUCLEOTIDE SEQUENCE [LARGE SCALE GENOMIC DNA]</scope>
    <source>
        <strain evidence="2">cv. 10/8</strain>
        <tissue evidence="1">Leaf</tissue>
    </source>
</reference>
<name>A0A392QNR7_9FABA</name>
<feature type="non-terminal residue" evidence="1">
    <location>
        <position position="1"/>
    </location>
</feature>
<dbReference type="EMBL" id="LXQA010148139">
    <property type="protein sequence ID" value="MCI25599.1"/>
    <property type="molecule type" value="Genomic_DNA"/>
</dbReference>
<evidence type="ECO:0000313" key="2">
    <source>
        <dbReference type="Proteomes" id="UP000265520"/>
    </source>
</evidence>
<keyword evidence="2" id="KW-1185">Reference proteome</keyword>
<sequence>LIAEVDRELLQNEIDRSQTQQRDDDYRLGSLLRDAITAEMWNLYGA</sequence>
<dbReference type="AlphaFoldDB" id="A0A392QNR7"/>
<dbReference type="Proteomes" id="UP000265520">
    <property type="component" value="Unassembled WGS sequence"/>
</dbReference>
<comment type="caution">
    <text evidence="1">The sequence shown here is derived from an EMBL/GenBank/DDBJ whole genome shotgun (WGS) entry which is preliminary data.</text>
</comment>
<proteinExistence type="predicted"/>
<protein>
    <submittedName>
        <fullName evidence="1">Putative nuclease HARBI1-like</fullName>
    </submittedName>
</protein>
<organism evidence="1 2">
    <name type="scientific">Trifolium medium</name>
    <dbReference type="NCBI Taxonomy" id="97028"/>
    <lineage>
        <taxon>Eukaryota</taxon>
        <taxon>Viridiplantae</taxon>
        <taxon>Streptophyta</taxon>
        <taxon>Embryophyta</taxon>
        <taxon>Tracheophyta</taxon>
        <taxon>Spermatophyta</taxon>
        <taxon>Magnoliopsida</taxon>
        <taxon>eudicotyledons</taxon>
        <taxon>Gunneridae</taxon>
        <taxon>Pentapetalae</taxon>
        <taxon>rosids</taxon>
        <taxon>fabids</taxon>
        <taxon>Fabales</taxon>
        <taxon>Fabaceae</taxon>
        <taxon>Papilionoideae</taxon>
        <taxon>50 kb inversion clade</taxon>
        <taxon>NPAAA clade</taxon>
        <taxon>Hologalegina</taxon>
        <taxon>IRL clade</taxon>
        <taxon>Trifolieae</taxon>
        <taxon>Trifolium</taxon>
    </lineage>
</organism>
<accession>A0A392QNR7</accession>